<gene>
    <name evidence="1" type="ORF">INT46_007621</name>
</gene>
<dbReference type="AlphaFoldDB" id="A0A8H7QYH9"/>
<accession>A0A8H7QYH9</accession>
<organism evidence="1 2">
    <name type="scientific">Mucor plumbeus</name>
    <dbReference type="NCBI Taxonomy" id="97098"/>
    <lineage>
        <taxon>Eukaryota</taxon>
        <taxon>Fungi</taxon>
        <taxon>Fungi incertae sedis</taxon>
        <taxon>Mucoromycota</taxon>
        <taxon>Mucoromycotina</taxon>
        <taxon>Mucoromycetes</taxon>
        <taxon>Mucorales</taxon>
        <taxon>Mucorineae</taxon>
        <taxon>Mucoraceae</taxon>
        <taxon>Mucor</taxon>
    </lineage>
</organism>
<dbReference type="Proteomes" id="UP000650833">
    <property type="component" value="Unassembled WGS sequence"/>
</dbReference>
<name>A0A8H7QYH9_9FUNG</name>
<dbReference type="EMBL" id="JAEPRC010000292">
    <property type="protein sequence ID" value="KAG2201154.1"/>
    <property type="molecule type" value="Genomic_DNA"/>
</dbReference>
<protein>
    <submittedName>
        <fullName evidence="1">Uncharacterized protein</fullName>
    </submittedName>
</protein>
<sequence>MSANDYSEIIERCSELRNEFDNSLDEADKEMIDNLFSELEVFADNVNTNQIINFLDEKKFEVKDKTSERYLLLCIIYKIVFDIPIWTREQKFCEATFDGESSSEAAKSNQIISEDGTQYGRKLDVLILSEQDDHDDIEVCSNEFKKPDATPTMRCYQQKKKPQRELL</sequence>
<dbReference type="OrthoDB" id="2270823at2759"/>
<evidence type="ECO:0000313" key="2">
    <source>
        <dbReference type="Proteomes" id="UP000650833"/>
    </source>
</evidence>
<reference evidence="1" key="1">
    <citation type="submission" date="2020-12" db="EMBL/GenBank/DDBJ databases">
        <title>Metabolic potential, ecology and presence of endohyphal bacteria is reflected in genomic diversity of Mucoromycotina.</title>
        <authorList>
            <person name="Muszewska A."/>
            <person name="Okrasinska A."/>
            <person name="Steczkiewicz K."/>
            <person name="Drgas O."/>
            <person name="Orlowska M."/>
            <person name="Perlinska-Lenart U."/>
            <person name="Aleksandrzak-Piekarczyk T."/>
            <person name="Szatraj K."/>
            <person name="Zielenkiewicz U."/>
            <person name="Pilsyk S."/>
            <person name="Malc E."/>
            <person name="Mieczkowski P."/>
            <person name="Kruszewska J.S."/>
            <person name="Biernat P."/>
            <person name="Pawlowska J."/>
        </authorList>
    </citation>
    <scope>NUCLEOTIDE SEQUENCE</scope>
    <source>
        <strain evidence="1">CBS 226.32</strain>
    </source>
</reference>
<proteinExistence type="predicted"/>
<keyword evidence="2" id="KW-1185">Reference proteome</keyword>
<comment type="caution">
    <text evidence="1">The sequence shown here is derived from an EMBL/GenBank/DDBJ whole genome shotgun (WGS) entry which is preliminary data.</text>
</comment>
<evidence type="ECO:0000313" key="1">
    <source>
        <dbReference type="EMBL" id="KAG2201154.1"/>
    </source>
</evidence>